<dbReference type="InParanoid" id="A0A6I8URN3"/>
<evidence type="ECO:0000259" key="3">
    <source>
        <dbReference type="Pfam" id="PF13843"/>
    </source>
</evidence>
<protein>
    <recommendedName>
        <fullName evidence="6">PiggyBac transposable element-derived protein 4</fullName>
    </recommendedName>
</protein>
<name>A0A6I8URN3_DROPS</name>
<evidence type="ECO:0000313" key="5">
    <source>
        <dbReference type="RefSeq" id="XP_001359824.3"/>
    </source>
</evidence>
<proteinExistence type="predicted"/>
<feature type="compositionally biased region" description="Acidic residues" evidence="1">
    <location>
        <begin position="125"/>
        <end position="135"/>
    </location>
</feature>
<evidence type="ECO:0000313" key="4">
    <source>
        <dbReference type="Proteomes" id="UP000001819"/>
    </source>
</evidence>
<feature type="domain" description="PiggyBac transposable element-derived protein 4 C-terminal zinc-finger" evidence="2">
    <location>
        <begin position="613"/>
        <end position="665"/>
    </location>
</feature>
<keyword evidence="4" id="KW-1185">Reference proteome</keyword>
<dbReference type="InterPro" id="IPR029526">
    <property type="entry name" value="PGBD"/>
</dbReference>
<dbReference type="FunCoup" id="A0A6I8URN3">
    <property type="interactions" value="56"/>
</dbReference>
<dbReference type="InterPro" id="IPR032718">
    <property type="entry name" value="PGBD4_Znf_C"/>
</dbReference>
<gene>
    <name evidence="5" type="primary">LOC4803022</name>
</gene>
<dbReference type="Pfam" id="PF13842">
    <property type="entry name" value="zf-Tnp_2"/>
    <property type="match status" value="1"/>
</dbReference>
<evidence type="ECO:0000259" key="2">
    <source>
        <dbReference type="Pfam" id="PF13842"/>
    </source>
</evidence>
<evidence type="ECO:0000256" key="1">
    <source>
        <dbReference type="SAM" id="MobiDB-lite"/>
    </source>
</evidence>
<feature type="compositionally biased region" description="Basic and acidic residues" evidence="1">
    <location>
        <begin position="59"/>
        <end position="80"/>
    </location>
</feature>
<reference evidence="4" key="1">
    <citation type="submission" date="2024-06" db="UniProtKB">
        <authorList>
            <consortium name="RefSeq"/>
        </authorList>
    </citation>
    <scope>NUCLEOTIDE SEQUENCE [LARGE SCALE GENOMIC DNA]</scope>
    <source>
        <strain evidence="4">MV2-25</strain>
    </source>
</reference>
<dbReference type="Proteomes" id="UP000001819">
    <property type="component" value="Chromosome 2"/>
</dbReference>
<dbReference type="PANTHER" id="PTHR46599:SF3">
    <property type="entry name" value="PIGGYBAC TRANSPOSABLE ELEMENT-DERIVED PROTEIN 4"/>
    <property type="match status" value="1"/>
</dbReference>
<feature type="region of interest" description="Disordered" evidence="1">
    <location>
        <begin position="45"/>
        <end position="80"/>
    </location>
</feature>
<reference evidence="5" key="2">
    <citation type="submission" date="2025-08" db="UniProtKB">
        <authorList>
            <consortium name="RefSeq"/>
        </authorList>
    </citation>
    <scope>IDENTIFICATION</scope>
    <source>
        <strain evidence="5">MV-25-SWS-2005</strain>
        <tissue evidence="5">Whole body</tissue>
    </source>
</reference>
<organism evidence="4 5">
    <name type="scientific">Drosophila pseudoobscura pseudoobscura</name>
    <name type="common">Fruit fly</name>
    <dbReference type="NCBI Taxonomy" id="46245"/>
    <lineage>
        <taxon>Eukaryota</taxon>
        <taxon>Metazoa</taxon>
        <taxon>Ecdysozoa</taxon>
        <taxon>Arthropoda</taxon>
        <taxon>Hexapoda</taxon>
        <taxon>Insecta</taxon>
        <taxon>Pterygota</taxon>
        <taxon>Neoptera</taxon>
        <taxon>Endopterygota</taxon>
        <taxon>Diptera</taxon>
        <taxon>Brachycera</taxon>
        <taxon>Muscomorpha</taxon>
        <taxon>Ephydroidea</taxon>
        <taxon>Drosophilidae</taxon>
        <taxon>Drosophila</taxon>
        <taxon>Sophophora</taxon>
    </lineage>
</organism>
<dbReference type="PANTHER" id="PTHR46599">
    <property type="entry name" value="PIGGYBAC TRANSPOSABLE ELEMENT-DERIVED PROTEIN 4"/>
    <property type="match status" value="1"/>
</dbReference>
<accession>A0A6I8URN3</accession>
<dbReference type="AlphaFoldDB" id="A0A6I8URN3"/>
<dbReference type="Pfam" id="PF13843">
    <property type="entry name" value="DDE_Tnp_1_7"/>
    <property type="match status" value="1"/>
</dbReference>
<feature type="domain" description="PiggyBac transposable element-derived protein" evidence="3">
    <location>
        <begin position="190"/>
        <end position="538"/>
    </location>
</feature>
<dbReference type="KEGG" id="dpo:4803022"/>
<sequence>MQLCERAHTIPHVRRAKEQAGARKHALAESTLEIFIFEKSNISSKMSTSGRKRKQQLKPRQDDHRSPIKRNSVDIKKEPLDRGYPALADYDLSSADIKPDLTELHLEMAASGRPQPPAQIGPDLDNQESDSDEDGYSEINYEAADIFTQDEVDDYDPEWTTQQSSTRLLFKFNTPLQQTGLKGGKNYMGPQHYFNQILGHRGTFFFSLAKSCNMRANGGNLTHAEEMEAFVGLSLLMSDVKLSELSDYWNNKAHYGFVGFNEKMTLERYRQLMQWLNFDALDVKGKSNGEDYNKLLAFINERMAELYVCGQQLVLNDPVTLWKGRFSYNQDLAHKFRSNAFLLHMLTEQSGLVIKVLPEIVLREKVGSWVRNSRQLVEHRNELALKLVEDHQEGRTVYASKFYGSYGLAFELSKVNTYCTGLLDRNRYGNSKALVHQQLTSNSIAMWYATPPLMMGKWRRREKSLYFFSSDCLAIYSKEMSMQKTNARPKLIQEIDRQLRPANNTRQQLIEYQPTCQGLQSDKKLAIFLLNMIVYNSYLLYQNNTPLPRGGDGTLKYKNYPEFRVAIIRSLLRLETAGTEPTVAATSPNKAEVPEKIKKVTAIPEMKLITTIRHDPILIRQNGKPARKNCRYCHKGGMLQYSKYMCNSCPDKPGLCQDPCFRLWHEQLKK</sequence>
<feature type="region of interest" description="Disordered" evidence="1">
    <location>
        <begin position="112"/>
        <end position="135"/>
    </location>
</feature>
<evidence type="ECO:0008006" key="6">
    <source>
        <dbReference type="Google" id="ProtNLM"/>
    </source>
</evidence>
<dbReference type="RefSeq" id="XP_001359824.3">
    <property type="nucleotide sequence ID" value="XM_001359787.5"/>
</dbReference>